<keyword evidence="2" id="KW-0539">Nucleus</keyword>
<protein>
    <recommendedName>
        <fullName evidence="4">Chromo domain-containing protein</fullName>
    </recommendedName>
</protein>
<name>A0AAE9JVI4_CAEBR</name>
<dbReference type="SMART" id="SM00298">
    <property type="entry name" value="CHROMO"/>
    <property type="match status" value="1"/>
</dbReference>
<dbReference type="Proteomes" id="UP000829354">
    <property type="component" value="Chromosome X"/>
</dbReference>
<evidence type="ECO:0000256" key="3">
    <source>
        <dbReference type="SAM" id="MobiDB-lite"/>
    </source>
</evidence>
<evidence type="ECO:0000313" key="5">
    <source>
        <dbReference type="EMBL" id="UMM44350.1"/>
    </source>
</evidence>
<dbReference type="PANTHER" id="PTHR22812">
    <property type="entry name" value="CHROMOBOX PROTEIN"/>
    <property type="match status" value="1"/>
</dbReference>
<dbReference type="PROSITE" id="PS50013">
    <property type="entry name" value="CHROMO_2"/>
    <property type="match status" value="1"/>
</dbReference>
<feature type="compositionally biased region" description="Basic and acidic residues" evidence="3">
    <location>
        <begin position="153"/>
        <end position="170"/>
    </location>
</feature>
<organism evidence="5 6">
    <name type="scientific">Caenorhabditis briggsae</name>
    <dbReference type="NCBI Taxonomy" id="6238"/>
    <lineage>
        <taxon>Eukaryota</taxon>
        <taxon>Metazoa</taxon>
        <taxon>Ecdysozoa</taxon>
        <taxon>Nematoda</taxon>
        <taxon>Chromadorea</taxon>
        <taxon>Rhabditida</taxon>
        <taxon>Rhabditina</taxon>
        <taxon>Rhabditomorpha</taxon>
        <taxon>Rhabditoidea</taxon>
        <taxon>Rhabditidae</taxon>
        <taxon>Peloderinae</taxon>
        <taxon>Caenorhabditis</taxon>
    </lineage>
</organism>
<gene>
    <name evidence="5" type="ORF">L5515_019510</name>
</gene>
<feature type="compositionally biased region" description="Basic and acidic residues" evidence="3">
    <location>
        <begin position="179"/>
        <end position="189"/>
    </location>
</feature>
<evidence type="ECO:0000256" key="2">
    <source>
        <dbReference type="ARBA" id="ARBA00023242"/>
    </source>
</evidence>
<feature type="compositionally biased region" description="Basic and acidic residues" evidence="3">
    <location>
        <begin position="125"/>
        <end position="144"/>
    </location>
</feature>
<dbReference type="GO" id="GO:0005634">
    <property type="term" value="C:nucleus"/>
    <property type="evidence" value="ECO:0007669"/>
    <property type="project" value="UniProtKB-SubCell"/>
</dbReference>
<dbReference type="SUPFAM" id="SSF54160">
    <property type="entry name" value="Chromo domain-like"/>
    <property type="match status" value="1"/>
</dbReference>
<reference evidence="5 6" key="1">
    <citation type="submission" date="2022-04" db="EMBL/GenBank/DDBJ databases">
        <title>Chromosome-level reference genomes for two strains of Caenorhabditis briggsae: an improved platform for comparative genomics.</title>
        <authorList>
            <person name="Stevens L."/>
            <person name="Andersen E."/>
        </authorList>
    </citation>
    <scope>NUCLEOTIDE SEQUENCE [LARGE SCALE GENOMIC DNA]</scope>
    <source>
        <strain evidence="5">VX34</strain>
        <tissue evidence="5">Whole-organism</tissue>
    </source>
</reference>
<dbReference type="InterPro" id="IPR051219">
    <property type="entry name" value="Heterochromatin_chromo-domain"/>
</dbReference>
<comment type="subcellular location">
    <subcellularLocation>
        <location evidence="1">Nucleus</location>
    </subcellularLocation>
</comment>
<accession>A0AAE9JVI4</accession>
<evidence type="ECO:0000313" key="6">
    <source>
        <dbReference type="Proteomes" id="UP000829354"/>
    </source>
</evidence>
<dbReference type="InterPro" id="IPR000953">
    <property type="entry name" value="Chromo/chromo_shadow_dom"/>
</dbReference>
<sequence>MSDEEEYEVETVLHRMEFDALLQNALKSEAVFNPNSVKDGMTKHSKYAYLVHWKNFPFEQRTWEPEENLRTDDSVPEALAKFYKSNNYPNTYEEIDKDYGANMWDDLMVAWRKVADYEYLYSPDEKREKKEAEERKKREEQKKLEVRKKKIAARAESEAPQKKEKRRVIIESDPDEQNETSRKKSEKSNKRAASLAGSTESAKKQRSESVPPAVPLNKPRRIAPSQPKVAEFKKPYDKHPVVQKKKDPGQFAKDIQEVKEEMKKLQLELKEFPVKVEGVRPTRPFTAALWNLKFRRCRSAESLNNFFFKGAEIEMFGRNLDRVNLVNKDHPASITRVYENDMKRLKPKPRETQVIAVPEEDVQEYKQLVEENQKKMELISHPFKKQLEPLLPELVKSYSKDDTDRFKTIFTENIPNDPKYDPHRYALIVFIISYFDHREWNADPNGMSIVEAKESVSWLKIRKQNPLCCKNHRKCAWMKLFMELVPSRLRFIETSKKRYSGREGDDGPFRYDVYFHCMKYGAECQKRLFFIFGKPVNRRQKLTAKFNVDGMHLLAVQYGNIQRIAQYMSMGGADINAMATFLPTKQVFRLEEYLKYWIEKNAKQGNVHPIHADYYQDLLLMIRRTSGSLSLFVKSRVEEIIANRLNMGWKIHMDLTYPHILRCCPQSNISNGGDDCHQVLSCLFAPLGMALCDGIPDKGNVYGVNMHKVNKLRDDLSEFRHIVGKKEGRLVVALYRIEVDYKANVTDQYAIPTFKHIQNNEGYIIEGLNLIRQQEDPEKEDISLINFLPLTTPGSLYFCIENESVEKTLVAPGNVFIELVGKFEQPATFVAQVFFISKNID</sequence>
<feature type="region of interest" description="Disordered" evidence="3">
    <location>
        <begin position="125"/>
        <end position="229"/>
    </location>
</feature>
<dbReference type="Gene3D" id="2.40.50.40">
    <property type="match status" value="1"/>
</dbReference>
<keyword evidence="6" id="KW-1185">Reference proteome</keyword>
<dbReference type="Pfam" id="PF00385">
    <property type="entry name" value="Chromo"/>
    <property type="match status" value="1"/>
</dbReference>
<dbReference type="EMBL" id="CP092625">
    <property type="protein sequence ID" value="UMM44350.1"/>
    <property type="molecule type" value="Genomic_DNA"/>
</dbReference>
<dbReference type="InterPro" id="IPR016197">
    <property type="entry name" value="Chromo-like_dom_sf"/>
</dbReference>
<evidence type="ECO:0000256" key="1">
    <source>
        <dbReference type="ARBA" id="ARBA00004123"/>
    </source>
</evidence>
<dbReference type="InterPro" id="IPR023780">
    <property type="entry name" value="Chromo_domain"/>
</dbReference>
<dbReference type="AlphaFoldDB" id="A0AAE9JVI4"/>
<evidence type="ECO:0000259" key="4">
    <source>
        <dbReference type="PROSITE" id="PS50013"/>
    </source>
</evidence>
<feature type="domain" description="Chromo" evidence="4">
    <location>
        <begin position="7"/>
        <end position="94"/>
    </location>
</feature>
<proteinExistence type="predicted"/>